<comment type="caution">
    <text evidence="1">The sequence shown here is derived from an EMBL/GenBank/DDBJ whole genome shotgun (WGS) entry which is preliminary data.</text>
</comment>
<keyword evidence="2" id="KW-1185">Reference proteome</keyword>
<accession>A0A7X4KLI7</accession>
<sequence>MKCTPELAGWLCQSQTGASLHARLAASSHSDACPLCGDPLSSTNDDLPCLHWLANPYSKPARMAAVFANYAVADVVRYMLVWTTSATRRDPARHLHCNMGGNNGDHTVDILIGFRNRSWRFLLDDARGASFEYASARTGFAFRLPLTLQHGDAAALQQLAELAKIGCTEIQQHCSTV</sequence>
<organism evidence="1 2">
    <name type="scientific">Pseudoduganella aquatica</name>
    <dbReference type="NCBI Taxonomy" id="2660641"/>
    <lineage>
        <taxon>Bacteria</taxon>
        <taxon>Pseudomonadati</taxon>
        <taxon>Pseudomonadota</taxon>
        <taxon>Betaproteobacteria</taxon>
        <taxon>Burkholderiales</taxon>
        <taxon>Oxalobacteraceae</taxon>
        <taxon>Telluria group</taxon>
        <taxon>Pseudoduganella</taxon>
    </lineage>
</organism>
<name>A0A7X4KLI7_9BURK</name>
<protein>
    <submittedName>
        <fullName evidence="1">Uncharacterized protein</fullName>
    </submittedName>
</protein>
<dbReference type="EMBL" id="WWCU01000002">
    <property type="protein sequence ID" value="MYN06116.1"/>
    <property type="molecule type" value="Genomic_DNA"/>
</dbReference>
<evidence type="ECO:0000313" key="1">
    <source>
        <dbReference type="EMBL" id="MYN06116.1"/>
    </source>
</evidence>
<proteinExistence type="predicted"/>
<dbReference type="RefSeq" id="WP_161070511.1">
    <property type="nucleotide sequence ID" value="NZ_CP086370.1"/>
</dbReference>
<evidence type="ECO:0000313" key="2">
    <source>
        <dbReference type="Proteomes" id="UP000450676"/>
    </source>
</evidence>
<dbReference type="Proteomes" id="UP000450676">
    <property type="component" value="Unassembled WGS sequence"/>
</dbReference>
<reference evidence="1 2" key="1">
    <citation type="submission" date="2019-12" db="EMBL/GenBank/DDBJ databases">
        <title>Novel species isolated from a subtropical stream in China.</title>
        <authorList>
            <person name="Lu H."/>
        </authorList>
    </citation>
    <scope>NUCLEOTIDE SEQUENCE [LARGE SCALE GENOMIC DNA]</scope>
    <source>
        <strain evidence="1 2">FT127W</strain>
    </source>
</reference>
<gene>
    <name evidence="1" type="ORF">GTP77_02070</name>
</gene>
<dbReference type="AlphaFoldDB" id="A0A7X4KLI7"/>